<dbReference type="RefSeq" id="WP_177179262.1">
    <property type="nucleotide sequence ID" value="NZ_FOJB01000001.1"/>
</dbReference>
<dbReference type="STRING" id="1173584.SAMN05444851_0130"/>
<keyword evidence="3" id="KW-1185">Reference proteome</keyword>
<protein>
    <submittedName>
        <fullName evidence="2">Group 4 capsule polysaccharide lipoprotein gfcB, YjbF</fullName>
    </submittedName>
</protein>
<dbReference type="InterPro" id="IPR023373">
    <property type="entry name" value="YmcC_sf"/>
</dbReference>
<feature type="signal peptide" evidence="1">
    <location>
        <begin position="1"/>
        <end position="26"/>
    </location>
</feature>
<evidence type="ECO:0000256" key="1">
    <source>
        <dbReference type="SAM" id="SignalP"/>
    </source>
</evidence>
<sequence length="246" mass="25807">MSVKVRFTRRSVRVAGYILAASVVLSGCGSDTDAVELPKITASLLKNSGKQLGAKLGGGKEASPTTATAATTDPNAVVSKALAATKGPIALVVRIETKAVLAISPVGRNGDYVTWGSAPGQGLTFQRGVLANTRGLGEDLMASRIDAAVSAITARRNATYKREHFYLGNLGQSTSLVLDCSLARGKSERVSLGAINADAVVMKESCKRGEISFNNVYWVDGNGRVLKSSQWVGQRIGSLAIQNLRL</sequence>
<organism evidence="2 3">
    <name type="scientific">Aliiroseovarius sediminilitoris</name>
    <dbReference type="NCBI Taxonomy" id="1173584"/>
    <lineage>
        <taxon>Bacteria</taxon>
        <taxon>Pseudomonadati</taxon>
        <taxon>Pseudomonadota</taxon>
        <taxon>Alphaproteobacteria</taxon>
        <taxon>Rhodobacterales</taxon>
        <taxon>Paracoccaceae</taxon>
        <taxon>Aliiroseovarius</taxon>
    </lineage>
</organism>
<dbReference type="PROSITE" id="PS51257">
    <property type="entry name" value="PROKAR_LIPOPROTEIN"/>
    <property type="match status" value="1"/>
</dbReference>
<dbReference type="Proteomes" id="UP000199650">
    <property type="component" value="Unassembled WGS sequence"/>
</dbReference>
<accession>A0A1I0MKX2</accession>
<keyword evidence="1" id="KW-0732">Signal</keyword>
<gene>
    <name evidence="2" type="ORF">SAMN05444851_0130</name>
</gene>
<dbReference type="AlphaFoldDB" id="A0A1I0MKX2"/>
<dbReference type="EMBL" id="FOJB01000001">
    <property type="protein sequence ID" value="SEV89077.1"/>
    <property type="molecule type" value="Genomic_DNA"/>
</dbReference>
<dbReference type="Pfam" id="PF11102">
    <property type="entry name" value="YjbF"/>
    <property type="match status" value="1"/>
</dbReference>
<reference evidence="2 3" key="1">
    <citation type="submission" date="2016-10" db="EMBL/GenBank/DDBJ databases">
        <authorList>
            <person name="de Groot N.N."/>
        </authorList>
    </citation>
    <scope>NUCLEOTIDE SEQUENCE [LARGE SCALE GENOMIC DNA]</scope>
    <source>
        <strain evidence="2 3">DSM 29439</strain>
    </source>
</reference>
<name>A0A1I0MKX2_9RHOB</name>
<proteinExistence type="predicted"/>
<keyword evidence="2" id="KW-0449">Lipoprotein</keyword>
<dbReference type="Gene3D" id="2.40.360.10">
    <property type="entry name" value="YmcC-like"/>
    <property type="match status" value="1"/>
</dbReference>
<feature type="chain" id="PRO_5011509272" evidence="1">
    <location>
        <begin position="27"/>
        <end position="246"/>
    </location>
</feature>
<evidence type="ECO:0000313" key="3">
    <source>
        <dbReference type="Proteomes" id="UP000199650"/>
    </source>
</evidence>
<dbReference type="InterPro" id="IPR021308">
    <property type="entry name" value="GfcB"/>
</dbReference>
<dbReference type="SUPFAM" id="SSF159270">
    <property type="entry name" value="YmcC-like"/>
    <property type="match status" value="1"/>
</dbReference>
<evidence type="ECO:0000313" key="2">
    <source>
        <dbReference type="EMBL" id="SEV89077.1"/>
    </source>
</evidence>